<dbReference type="Pfam" id="PF13827">
    <property type="entry name" value="DUF4189"/>
    <property type="match status" value="2"/>
</dbReference>
<dbReference type="OrthoDB" id="5956360at2"/>
<name>A0A328P0R0_9GAMM</name>
<feature type="domain" description="DUF4189" evidence="1">
    <location>
        <begin position="224"/>
        <end position="312"/>
    </location>
</feature>
<evidence type="ECO:0000259" key="1">
    <source>
        <dbReference type="Pfam" id="PF13827"/>
    </source>
</evidence>
<protein>
    <recommendedName>
        <fullName evidence="1">DUF4189 domain-containing protein</fullName>
    </recommendedName>
</protein>
<dbReference type="InterPro" id="IPR025240">
    <property type="entry name" value="DUF4189"/>
</dbReference>
<sequence length="335" mass="35639">MKAIAIIFGLIGLLVIQYPVHAQVFPCSGNPGEVMVGEQPAGNGVASIPLCRRASQAAATAPSPPVYGPMIGVYGAIAVDDDARTYNYVSGQDDFKAAKKFVLHKCVENGGKSCRVLVAFGGHASIVADRDGEFFVATSDHMAKQAIRDAFSSCNKKSRNGGCTLLAPPTINGMLQSPDTLGAFDVLDLLYGPDKHAKMDWHEALRLGKDLNDLSAYMDTRTYWAATAIDGETIFGAYNQPDRRSAETAALKGCSGNDCKVTQVFKNTCAGMAWPKGKKPDLLLETTEDTDPAAAKARALAQCASKYGACDAQVRCSGRMYPNSNPDASDKPSQQ</sequence>
<evidence type="ECO:0000313" key="2">
    <source>
        <dbReference type="EMBL" id="RAO75770.1"/>
    </source>
</evidence>
<gene>
    <name evidence="2" type="ORF">CA260_17175</name>
</gene>
<proteinExistence type="predicted"/>
<accession>A0A328P0R0</accession>
<dbReference type="RefSeq" id="WP_111984233.1">
    <property type="nucleotide sequence ID" value="NZ_NFZS01000004.1"/>
</dbReference>
<dbReference type="Proteomes" id="UP000248926">
    <property type="component" value="Unassembled WGS sequence"/>
</dbReference>
<organism evidence="2 3">
    <name type="scientific">Dyella jiangningensis</name>
    <dbReference type="NCBI Taxonomy" id="1379159"/>
    <lineage>
        <taxon>Bacteria</taxon>
        <taxon>Pseudomonadati</taxon>
        <taxon>Pseudomonadota</taxon>
        <taxon>Gammaproteobacteria</taxon>
        <taxon>Lysobacterales</taxon>
        <taxon>Rhodanobacteraceae</taxon>
        <taxon>Dyella</taxon>
    </lineage>
</organism>
<dbReference type="AlphaFoldDB" id="A0A328P0R0"/>
<reference evidence="2 3" key="1">
    <citation type="journal article" date="2018" name="Genet. Mol. Biol.">
        <title>The genome sequence of Dyella jiangningensis FCAV SCS01 from a lignocellulose-decomposing microbial consortium metagenome reveals potential for biotechnological applications.</title>
        <authorList>
            <person name="Desiderato J.G."/>
            <person name="Alvarenga D.O."/>
            <person name="Constancio M.T.L."/>
            <person name="Alves L.M.C."/>
            <person name="Varani A.M."/>
        </authorList>
    </citation>
    <scope>NUCLEOTIDE SEQUENCE [LARGE SCALE GENOMIC DNA]</scope>
    <source>
        <strain evidence="2 3">FCAV SCS01</strain>
    </source>
</reference>
<comment type="caution">
    <text evidence="2">The sequence shown here is derived from an EMBL/GenBank/DDBJ whole genome shotgun (WGS) entry which is preliminary data.</text>
</comment>
<keyword evidence="3" id="KW-1185">Reference proteome</keyword>
<feature type="domain" description="DUF4189" evidence="1">
    <location>
        <begin position="74"/>
        <end position="165"/>
    </location>
</feature>
<evidence type="ECO:0000313" key="3">
    <source>
        <dbReference type="Proteomes" id="UP000248926"/>
    </source>
</evidence>
<dbReference type="EMBL" id="NFZS01000004">
    <property type="protein sequence ID" value="RAO75770.1"/>
    <property type="molecule type" value="Genomic_DNA"/>
</dbReference>